<name>A0A6J7ZYG4_MYTCO</name>
<dbReference type="Proteomes" id="UP000507470">
    <property type="component" value="Unassembled WGS sequence"/>
</dbReference>
<organism evidence="2 3">
    <name type="scientific">Mytilus coruscus</name>
    <name type="common">Sea mussel</name>
    <dbReference type="NCBI Taxonomy" id="42192"/>
    <lineage>
        <taxon>Eukaryota</taxon>
        <taxon>Metazoa</taxon>
        <taxon>Spiralia</taxon>
        <taxon>Lophotrochozoa</taxon>
        <taxon>Mollusca</taxon>
        <taxon>Bivalvia</taxon>
        <taxon>Autobranchia</taxon>
        <taxon>Pteriomorphia</taxon>
        <taxon>Mytilida</taxon>
        <taxon>Mytiloidea</taxon>
        <taxon>Mytilidae</taxon>
        <taxon>Mytilinae</taxon>
        <taxon>Mytilus</taxon>
    </lineage>
</organism>
<feature type="compositionally biased region" description="Polar residues" evidence="1">
    <location>
        <begin position="22"/>
        <end position="41"/>
    </location>
</feature>
<accession>A0A6J7ZYG4</accession>
<gene>
    <name evidence="2" type="ORF">MCOR_868</name>
</gene>
<proteinExistence type="predicted"/>
<feature type="region of interest" description="Disordered" evidence="1">
    <location>
        <begin position="76"/>
        <end position="96"/>
    </location>
</feature>
<dbReference type="EMBL" id="CACVKT020000197">
    <property type="protein sequence ID" value="CAC5356948.1"/>
    <property type="molecule type" value="Genomic_DNA"/>
</dbReference>
<evidence type="ECO:0000313" key="2">
    <source>
        <dbReference type="EMBL" id="CAC5356948.1"/>
    </source>
</evidence>
<sequence length="260" mass="29366">MIEIFLVDQEGGVYNDGHMMPHNSSAKSVKSCTSRDVTIDTTSRRSRDENKDTSGQPDLYQMMIQTEIMMQKAMKNREEVDLNTDLSESGDDSDQEDVGKLCEVADNVQLDACTADMPEDDDDFMQSLGDFLSSEDKQGPKISNSLAGIVNTGMKQKVSEDKIKSMLKKEKASPEEQLQEERQALNPVDMECESFEHVSSQTDLKFHAFTFMNTPDNFIVGKICKFLGCWKLPTQDNWILSMVKGYKIEFDTVPQQTKLP</sequence>
<feature type="compositionally biased region" description="Basic and acidic residues" evidence="1">
    <location>
        <begin position="42"/>
        <end position="52"/>
    </location>
</feature>
<evidence type="ECO:0000313" key="3">
    <source>
        <dbReference type="Proteomes" id="UP000507470"/>
    </source>
</evidence>
<protein>
    <submittedName>
        <fullName evidence="2">Uncharacterized protein</fullName>
    </submittedName>
</protein>
<evidence type="ECO:0000256" key="1">
    <source>
        <dbReference type="SAM" id="MobiDB-lite"/>
    </source>
</evidence>
<keyword evidence="3" id="KW-1185">Reference proteome</keyword>
<dbReference type="AlphaFoldDB" id="A0A6J7ZYG4"/>
<reference evidence="2 3" key="1">
    <citation type="submission" date="2020-06" db="EMBL/GenBank/DDBJ databases">
        <authorList>
            <person name="Li R."/>
            <person name="Bekaert M."/>
        </authorList>
    </citation>
    <scope>NUCLEOTIDE SEQUENCE [LARGE SCALE GENOMIC DNA]</scope>
    <source>
        <strain evidence="3">wild</strain>
    </source>
</reference>
<feature type="region of interest" description="Disordered" evidence="1">
    <location>
        <begin position="15"/>
        <end position="58"/>
    </location>
</feature>